<evidence type="ECO:0000313" key="1">
    <source>
        <dbReference type="EMBL" id="OHX64439.1"/>
    </source>
</evidence>
<dbReference type="STRING" id="915059.NH26_22905"/>
<organism evidence="1 2">
    <name type="scientific">Flammeovirga pacifica</name>
    <dbReference type="NCBI Taxonomy" id="915059"/>
    <lineage>
        <taxon>Bacteria</taxon>
        <taxon>Pseudomonadati</taxon>
        <taxon>Bacteroidota</taxon>
        <taxon>Cytophagia</taxon>
        <taxon>Cytophagales</taxon>
        <taxon>Flammeovirgaceae</taxon>
        <taxon>Flammeovirga</taxon>
    </lineage>
</organism>
<dbReference type="Proteomes" id="UP000179797">
    <property type="component" value="Unassembled WGS sequence"/>
</dbReference>
<reference evidence="1 2" key="1">
    <citation type="journal article" date="2012" name="Int. J. Syst. Evol. Microbiol.">
        <title>Flammeovirga pacifica sp. nov., isolated from deep-sea sediment.</title>
        <authorList>
            <person name="Xu H."/>
            <person name="Fu Y."/>
            <person name="Yang N."/>
            <person name="Ding Z."/>
            <person name="Lai Q."/>
            <person name="Zeng R."/>
        </authorList>
    </citation>
    <scope>NUCLEOTIDE SEQUENCE [LARGE SCALE GENOMIC DNA]</scope>
    <source>
        <strain evidence="2">DSM 24597 / LMG 26175 / WPAGA1</strain>
    </source>
</reference>
<comment type="caution">
    <text evidence="1">The sequence shown here is derived from an EMBL/GenBank/DDBJ whole genome shotgun (WGS) entry which is preliminary data.</text>
</comment>
<evidence type="ECO:0000313" key="2">
    <source>
        <dbReference type="Proteomes" id="UP000179797"/>
    </source>
</evidence>
<protein>
    <recommendedName>
        <fullName evidence="3">Secretion system C-terminal sorting domain-containing protein</fullName>
    </recommendedName>
</protein>
<accession>A0A1S1YTU0</accession>
<sequence length="487" mass="55970">MTLGVQVIIAQNDLPVERLSGEIGDEKFENKKVIIEGNTFTVNGKLELKNCQVTIKSSTIVGEGEIKIENKEDIKTVKIKKEDFNVQNKKIEIKNANTIISSATLTTDGGSHLKFENGSLTCNNSYWVLDGHVDFQAHDSELEDSLHVYMENVSIQELSDKIHYKKNVGWEYSGGCIDPFEKEDKNMPSQNKDDIRPPGFTDCDDVDNQLHYFEGDVNANERTSLKWSMYSENGIGSYQIYTSNNLQNWELLTDIDAISSDMDEPIDYEYNDNVDRIDTVYFQLRSISTSQQISEPTALDTIQIYYGEDDLPVEMIYFNTEIYEDGVSLYWATATEINSDYFEVQYSLNNQDWEVLDQVNAAGNSQTTLEYQYDDVIRYGSIYYRLKQVDFDGKFEYFTTDKVMIENEQDLEVVIYPVPQNAGQDIKILPNNNEPYDIIVFNQVGQMVYLEDDLQNETALRTAWGRGMFIVHIIQKSQKDILKVQVK</sequence>
<gene>
    <name evidence="1" type="ORF">NH26_22905</name>
</gene>
<proteinExistence type="predicted"/>
<dbReference type="InterPro" id="IPR026444">
    <property type="entry name" value="Secre_tail"/>
</dbReference>
<dbReference type="EMBL" id="JRYR02000002">
    <property type="protein sequence ID" value="OHX64439.1"/>
    <property type="molecule type" value="Genomic_DNA"/>
</dbReference>
<dbReference type="AlphaFoldDB" id="A0A1S1YTU0"/>
<keyword evidence="2" id="KW-1185">Reference proteome</keyword>
<name>A0A1S1YTU0_FLAPC</name>
<evidence type="ECO:0008006" key="3">
    <source>
        <dbReference type="Google" id="ProtNLM"/>
    </source>
</evidence>
<dbReference type="NCBIfam" id="TIGR04183">
    <property type="entry name" value="Por_Secre_tail"/>
    <property type="match status" value="1"/>
</dbReference>